<evidence type="ECO:0000313" key="8">
    <source>
        <dbReference type="Proteomes" id="UP000612362"/>
    </source>
</evidence>
<sequence>MSDEDQELHAEYDELENYIEALHKEQISQPPRELAPELHPIARVFSLFRSITTQHVEPDPDFVDDLRQQLRTQLEQHTEIYASRHEQQALLTRDFAAQRTNLSRRSFLTNGAVAAASFTVGAVLSADVVHKQNEELAENQIQRTSHQDYYTTQVVPDTVPSRWERVANLNEVGAGAVRFETHAFAGYVVLRDQDDGAEKTGEVVAVMATCPHMGCLVQWDSDERCFACPCHGGLFSKYGEPMQGPVMYLTALPRLETRIQDNQIYVKVPRSGATT</sequence>
<reference evidence="7" key="1">
    <citation type="submission" date="2020-10" db="EMBL/GenBank/DDBJ databases">
        <title>Taxonomic study of unclassified bacteria belonging to the class Ktedonobacteria.</title>
        <authorList>
            <person name="Yabe S."/>
            <person name="Wang C.M."/>
            <person name="Zheng Y."/>
            <person name="Sakai Y."/>
            <person name="Cavaletti L."/>
            <person name="Monciardini P."/>
            <person name="Donadio S."/>
        </authorList>
    </citation>
    <scope>NUCLEOTIDE SEQUENCE</scope>
    <source>
        <strain evidence="7">SOSP1-1</strain>
    </source>
</reference>
<dbReference type="Proteomes" id="UP000612362">
    <property type="component" value="Unassembled WGS sequence"/>
</dbReference>
<evidence type="ECO:0000256" key="1">
    <source>
        <dbReference type="ARBA" id="ARBA00022714"/>
    </source>
</evidence>
<dbReference type="GO" id="GO:0004497">
    <property type="term" value="F:monooxygenase activity"/>
    <property type="evidence" value="ECO:0007669"/>
    <property type="project" value="UniProtKB-ARBA"/>
</dbReference>
<organism evidence="7 8">
    <name type="scientific">Ktedonospora formicarum</name>
    <dbReference type="NCBI Taxonomy" id="2778364"/>
    <lineage>
        <taxon>Bacteria</taxon>
        <taxon>Bacillati</taxon>
        <taxon>Chloroflexota</taxon>
        <taxon>Ktedonobacteria</taxon>
        <taxon>Ktedonobacterales</taxon>
        <taxon>Ktedonobacteraceae</taxon>
        <taxon>Ktedonospora</taxon>
    </lineage>
</organism>
<dbReference type="InterPro" id="IPR017941">
    <property type="entry name" value="Rieske_2Fe-2S"/>
</dbReference>
<dbReference type="GO" id="GO:0051537">
    <property type="term" value="F:2 iron, 2 sulfur cluster binding"/>
    <property type="evidence" value="ECO:0007669"/>
    <property type="project" value="UniProtKB-KW"/>
</dbReference>
<keyword evidence="2" id="KW-0479">Metal-binding</keyword>
<evidence type="ECO:0000256" key="5">
    <source>
        <dbReference type="ARBA" id="ARBA00023157"/>
    </source>
</evidence>
<dbReference type="EMBL" id="BNJF01000001">
    <property type="protein sequence ID" value="GHO43952.1"/>
    <property type="molecule type" value="Genomic_DNA"/>
</dbReference>
<comment type="caution">
    <text evidence="7">The sequence shown here is derived from an EMBL/GenBank/DDBJ whole genome shotgun (WGS) entry which is preliminary data.</text>
</comment>
<dbReference type="RefSeq" id="WP_220193390.1">
    <property type="nucleotide sequence ID" value="NZ_BNJF01000001.1"/>
</dbReference>
<dbReference type="PANTHER" id="PTHR10134">
    <property type="entry name" value="CYTOCHROME B-C1 COMPLEX SUBUNIT RIESKE, MITOCHONDRIAL"/>
    <property type="match status" value="1"/>
</dbReference>
<dbReference type="GO" id="GO:0046872">
    <property type="term" value="F:metal ion binding"/>
    <property type="evidence" value="ECO:0007669"/>
    <property type="project" value="UniProtKB-KW"/>
</dbReference>
<dbReference type="InterPro" id="IPR014349">
    <property type="entry name" value="Rieske_Fe-S_prot"/>
</dbReference>
<dbReference type="Gene3D" id="2.102.10.10">
    <property type="entry name" value="Rieske [2Fe-2S] iron-sulphur domain"/>
    <property type="match status" value="1"/>
</dbReference>
<dbReference type="Pfam" id="PF00355">
    <property type="entry name" value="Rieske"/>
    <property type="match status" value="1"/>
</dbReference>
<keyword evidence="3" id="KW-0408">Iron</keyword>
<keyword evidence="1" id="KW-0001">2Fe-2S</keyword>
<evidence type="ECO:0000256" key="3">
    <source>
        <dbReference type="ARBA" id="ARBA00023004"/>
    </source>
</evidence>
<dbReference type="PROSITE" id="PS51296">
    <property type="entry name" value="RIESKE"/>
    <property type="match status" value="1"/>
</dbReference>
<dbReference type="InterPro" id="IPR036922">
    <property type="entry name" value="Rieske_2Fe-2S_sf"/>
</dbReference>
<keyword evidence="4" id="KW-0411">Iron-sulfur</keyword>
<name>A0A8J3HTZ1_9CHLR</name>
<dbReference type="GO" id="GO:0016705">
    <property type="term" value="F:oxidoreductase activity, acting on paired donors, with incorporation or reduction of molecular oxygen"/>
    <property type="evidence" value="ECO:0007669"/>
    <property type="project" value="UniProtKB-ARBA"/>
</dbReference>
<dbReference type="SUPFAM" id="SSF50022">
    <property type="entry name" value="ISP domain"/>
    <property type="match status" value="1"/>
</dbReference>
<evidence type="ECO:0000313" key="7">
    <source>
        <dbReference type="EMBL" id="GHO43952.1"/>
    </source>
</evidence>
<feature type="domain" description="Rieske" evidence="6">
    <location>
        <begin position="201"/>
        <end position="266"/>
    </location>
</feature>
<evidence type="ECO:0000259" key="6">
    <source>
        <dbReference type="PROSITE" id="PS51296"/>
    </source>
</evidence>
<proteinExistence type="predicted"/>
<dbReference type="AlphaFoldDB" id="A0A8J3HTZ1"/>
<evidence type="ECO:0000256" key="2">
    <source>
        <dbReference type="ARBA" id="ARBA00022723"/>
    </source>
</evidence>
<evidence type="ECO:0000256" key="4">
    <source>
        <dbReference type="ARBA" id="ARBA00023014"/>
    </source>
</evidence>
<keyword evidence="5" id="KW-1015">Disulfide bond</keyword>
<protein>
    <recommendedName>
        <fullName evidence="6">Rieske domain-containing protein</fullName>
    </recommendedName>
</protein>
<keyword evidence="8" id="KW-1185">Reference proteome</keyword>
<gene>
    <name evidence="7" type="ORF">KSX_21150</name>
</gene>
<accession>A0A8J3HTZ1</accession>